<feature type="domain" description="Chitin-binding type-3" evidence="3">
    <location>
        <begin position="2"/>
        <end position="48"/>
    </location>
</feature>
<dbReference type="GO" id="GO:0030246">
    <property type="term" value="F:carbohydrate binding"/>
    <property type="evidence" value="ECO:0007669"/>
    <property type="project" value="InterPro"/>
</dbReference>
<keyword evidence="1" id="KW-0378">Hydrolase</keyword>
<evidence type="ECO:0000313" key="4">
    <source>
        <dbReference type="EMBL" id="KAJ7209569.1"/>
    </source>
</evidence>
<dbReference type="EMBL" id="JARJCW010000030">
    <property type="protein sequence ID" value="KAJ7209569.1"/>
    <property type="molecule type" value="Genomic_DNA"/>
</dbReference>
<dbReference type="SUPFAM" id="SSF51055">
    <property type="entry name" value="Carbohydrate binding domain"/>
    <property type="match status" value="1"/>
</dbReference>
<dbReference type="PANTHER" id="PTHR31649:SF1">
    <property type="entry name" value="FARNESOIC ACID O-METHYL TRANSFERASE DOMAIN-CONTAINING PROTEIN"/>
    <property type="match status" value="1"/>
</dbReference>
<evidence type="ECO:0000313" key="5">
    <source>
        <dbReference type="Proteomes" id="UP001219525"/>
    </source>
</evidence>
<dbReference type="Proteomes" id="UP001219525">
    <property type="component" value="Unassembled WGS sequence"/>
</dbReference>
<feature type="region of interest" description="Disordered" evidence="2">
    <location>
        <begin position="28"/>
        <end position="87"/>
    </location>
</feature>
<evidence type="ECO:0000256" key="1">
    <source>
        <dbReference type="ARBA" id="ARBA00022801"/>
    </source>
</evidence>
<gene>
    <name evidence="4" type="ORF">GGX14DRAFT_452019</name>
</gene>
<dbReference type="InterPro" id="IPR003610">
    <property type="entry name" value="CBM5/12"/>
</dbReference>
<dbReference type="InterPro" id="IPR006616">
    <property type="entry name" value="DM9_repeat"/>
</dbReference>
<feature type="compositionally biased region" description="Basic and acidic residues" evidence="2">
    <location>
        <begin position="66"/>
        <end position="87"/>
    </location>
</feature>
<dbReference type="Gene3D" id="2.10.10.20">
    <property type="entry name" value="Carbohydrate-binding module superfamily 5/12"/>
    <property type="match status" value="1"/>
</dbReference>
<organism evidence="4 5">
    <name type="scientific">Mycena pura</name>
    <dbReference type="NCBI Taxonomy" id="153505"/>
    <lineage>
        <taxon>Eukaryota</taxon>
        <taxon>Fungi</taxon>
        <taxon>Dikarya</taxon>
        <taxon>Basidiomycota</taxon>
        <taxon>Agaricomycotina</taxon>
        <taxon>Agaricomycetes</taxon>
        <taxon>Agaricomycetidae</taxon>
        <taxon>Agaricales</taxon>
        <taxon>Marasmiineae</taxon>
        <taxon>Mycenaceae</taxon>
        <taxon>Mycena</taxon>
    </lineage>
</organism>
<protein>
    <submittedName>
        <fullName evidence="4">Carbohydrate-binding module family 12 protein</fullName>
    </submittedName>
</protein>
<dbReference type="CDD" id="cd12214">
    <property type="entry name" value="ChiA1_BD"/>
    <property type="match status" value="1"/>
</dbReference>
<dbReference type="AlphaFoldDB" id="A0AAD6VH87"/>
<keyword evidence="5" id="KW-1185">Reference proteome</keyword>
<evidence type="ECO:0000259" key="3">
    <source>
        <dbReference type="SMART" id="SM00495"/>
    </source>
</evidence>
<dbReference type="Pfam" id="PF02839">
    <property type="entry name" value="CBM_5_12"/>
    <property type="match status" value="1"/>
</dbReference>
<sequence>MTPSWEPGTHYTEGFVVQFEGHRYKNIQPHRSQSDWTPPVTPALWGRLSDDSGVESHQHQRQQHHQLRDSEKQHHSAPEDRGDRPSGEIIHHEERQKHWYDFDDNHKKELEVVGGLAAGAALFAGGFAAWKGHEKHKEEQKAHTWALENWIHDAEARTAQYRQHGPRGPATWILSHDKEIPPEAIVIGQEHSWMLYICRAFYEGSIEVGKASNAFKKGAVIGYKHEEIHLGIYEILVGDMRGLRWVDANGYLNVASLGYRPVEGGRESDGTPLYIAEAPYNGAVHPGKASEKLDGAYIPYGETEKCVKSYRVLCYA</sequence>
<dbReference type="Pfam" id="PF11901">
    <property type="entry name" value="DM9"/>
    <property type="match status" value="1"/>
</dbReference>
<dbReference type="InterPro" id="IPR036573">
    <property type="entry name" value="CBM_sf_5/12"/>
</dbReference>
<dbReference type="SMART" id="SM00495">
    <property type="entry name" value="ChtBD3"/>
    <property type="match status" value="1"/>
</dbReference>
<dbReference type="GO" id="GO:0004553">
    <property type="term" value="F:hydrolase activity, hydrolyzing O-glycosyl compounds"/>
    <property type="evidence" value="ECO:0007669"/>
    <property type="project" value="InterPro"/>
</dbReference>
<proteinExistence type="predicted"/>
<dbReference type="GO" id="GO:0005576">
    <property type="term" value="C:extracellular region"/>
    <property type="evidence" value="ECO:0007669"/>
    <property type="project" value="InterPro"/>
</dbReference>
<dbReference type="PANTHER" id="PTHR31649">
    <property type="entry name" value="AGAP009604-PA"/>
    <property type="match status" value="1"/>
</dbReference>
<accession>A0AAD6VH87</accession>
<reference evidence="4" key="1">
    <citation type="submission" date="2023-03" db="EMBL/GenBank/DDBJ databases">
        <title>Massive genome expansion in bonnet fungi (Mycena s.s.) driven by repeated elements and novel gene families across ecological guilds.</title>
        <authorList>
            <consortium name="Lawrence Berkeley National Laboratory"/>
            <person name="Harder C.B."/>
            <person name="Miyauchi S."/>
            <person name="Viragh M."/>
            <person name="Kuo A."/>
            <person name="Thoen E."/>
            <person name="Andreopoulos B."/>
            <person name="Lu D."/>
            <person name="Skrede I."/>
            <person name="Drula E."/>
            <person name="Henrissat B."/>
            <person name="Morin E."/>
            <person name="Kohler A."/>
            <person name="Barry K."/>
            <person name="LaButti K."/>
            <person name="Morin E."/>
            <person name="Salamov A."/>
            <person name="Lipzen A."/>
            <person name="Mereny Z."/>
            <person name="Hegedus B."/>
            <person name="Baldrian P."/>
            <person name="Stursova M."/>
            <person name="Weitz H."/>
            <person name="Taylor A."/>
            <person name="Grigoriev I.V."/>
            <person name="Nagy L.G."/>
            <person name="Martin F."/>
            <person name="Kauserud H."/>
        </authorList>
    </citation>
    <scope>NUCLEOTIDE SEQUENCE</scope>
    <source>
        <strain evidence="4">9144</strain>
    </source>
</reference>
<feature type="compositionally biased region" description="Basic and acidic residues" evidence="2">
    <location>
        <begin position="48"/>
        <end position="58"/>
    </location>
</feature>
<evidence type="ECO:0000256" key="2">
    <source>
        <dbReference type="SAM" id="MobiDB-lite"/>
    </source>
</evidence>
<comment type="caution">
    <text evidence="4">The sequence shown here is derived from an EMBL/GenBank/DDBJ whole genome shotgun (WGS) entry which is preliminary data.</text>
</comment>
<dbReference type="SMART" id="SM00696">
    <property type="entry name" value="DM9"/>
    <property type="match status" value="2"/>
</dbReference>
<name>A0AAD6VH87_9AGAR</name>
<dbReference type="GO" id="GO:0005975">
    <property type="term" value="P:carbohydrate metabolic process"/>
    <property type="evidence" value="ECO:0007669"/>
    <property type="project" value="InterPro"/>
</dbReference>